<feature type="region of interest" description="Disordered" evidence="1">
    <location>
        <begin position="126"/>
        <end position="157"/>
    </location>
</feature>
<proteinExistence type="predicted"/>
<feature type="compositionally biased region" description="Polar residues" evidence="1">
    <location>
        <begin position="103"/>
        <end position="113"/>
    </location>
</feature>
<evidence type="ECO:0000313" key="2">
    <source>
        <dbReference type="EMBL" id="VDP89169.1"/>
    </source>
</evidence>
<accession>A0A183AYC2</accession>
<dbReference type="Proteomes" id="UP000272942">
    <property type="component" value="Unassembled WGS sequence"/>
</dbReference>
<evidence type="ECO:0000313" key="4">
    <source>
        <dbReference type="WBParaSite" id="ECPE_0001199201-mRNA-1"/>
    </source>
</evidence>
<organism evidence="4">
    <name type="scientific">Echinostoma caproni</name>
    <dbReference type="NCBI Taxonomy" id="27848"/>
    <lineage>
        <taxon>Eukaryota</taxon>
        <taxon>Metazoa</taxon>
        <taxon>Spiralia</taxon>
        <taxon>Lophotrochozoa</taxon>
        <taxon>Platyhelminthes</taxon>
        <taxon>Trematoda</taxon>
        <taxon>Digenea</taxon>
        <taxon>Plagiorchiida</taxon>
        <taxon>Echinostomata</taxon>
        <taxon>Echinostomatoidea</taxon>
        <taxon>Echinostomatidae</taxon>
        <taxon>Echinostoma</taxon>
    </lineage>
</organism>
<name>A0A183AYC2_9TREM</name>
<evidence type="ECO:0000313" key="3">
    <source>
        <dbReference type="Proteomes" id="UP000272942"/>
    </source>
</evidence>
<reference evidence="2 3" key="2">
    <citation type="submission" date="2018-11" db="EMBL/GenBank/DDBJ databases">
        <authorList>
            <consortium name="Pathogen Informatics"/>
        </authorList>
    </citation>
    <scope>NUCLEOTIDE SEQUENCE [LARGE SCALE GENOMIC DNA]</scope>
    <source>
        <strain evidence="2 3">Egypt</strain>
    </source>
</reference>
<reference evidence="4" key="1">
    <citation type="submission" date="2016-06" db="UniProtKB">
        <authorList>
            <consortium name="WormBaseParasite"/>
        </authorList>
    </citation>
    <scope>IDENTIFICATION</scope>
</reference>
<dbReference type="AlphaFoldDB" id="A0A183AYC2"/>
<sequence>MRLFELHLTVHSPSTQIERSNKDVVSEEEENVAHSTDDNTAASLRANLFSRSLNFGSSPITTVLSGQEFAEREARRRRLEDIMARLKPNNQSESAQTERKVSPSPSRQSLNETVRNSATEILAMPPISAKPSDPASSMELQDHSRSISRPQSSTSGYMTDPLFSNDSVVWPTVNDTLESDLGTNAPCLIKPEIEKTATITPILSPSNSPHPKRANVVANLLASGRLNVRSRAATILLNLASGRPPTDGLGPQNYSNGSGSLERLGSSKLLLRSFASHRVQ</sequence>
<feature type="region of interest" description="Disordered" evidence="1">
    <location>
        <begin position="242"/>
        <end position="261"/>
    </location>
</feature>
<dbReference type="OrthoDB" id="6257491at2759"/>
<dbReference type="EMBL" id="UZAN01051858">
    <property type="protein sequence ID" value="VDP89169.1"/>
    <property type="molecule type" value="Genomic_DNA"/>
</dbReference>
<protein>
    <submittedName>
        <fullName evidence="4">ARM repeat superfamily protein</fullName>
    </submittedName>
</protein>
<feature type="region of interest" description="Disordered" evidence="1">
    <location>
        <begin position="84"/>
        <end position="113"/>
    </location>
</feature>
<keyword evidence="3" id="KW-1185">Reference proteome</keyword>
<dbReference type="WBParaSite" id="ECPE_0001199201-mRNA-1">
    <property type="protein sequence ID" value="ECPE_0001199201-mRNA-1"/>
    <property type="gene ID" value="ECPE_0001199201"/>
</dbReference>
<gene>
    <name evidence="2" type="ORF">ECPE_LOCUS11957</name>
</gene>
<evidence type="ECO:0000256" key="1">
    <source>
        <dbReference type="SAM" id="MobiDB-lite"/>
    </source>
</evidence>